<evidence type="ECO:0000256" key="3">
    <source>
        <dbReference type="ARBA" id="ARBA00022552"/>
    </source>
</evidence>
<dbReference type="Pfam" id="PF04068">
    <property type="entry name" value="Fer4_RLI"/>
    <property type="match status" value="1"/>
</dbReference>
<dbReference type="VEuPathDB" id="AmoebaDB:ACA1_400580"/>
<feature type="binding site" evidence="6">
    <location>
        <position position="62"/>
    </location>
    <ligand>
        <name>S-adenosyl-L-methionine</name>
        <dbReference type="ChEBI" id="CHEBI:59789"/>
    </ligand>
</feature>
<dbReference type="NCBIfam" id="NF002621">
    <property type="entry name" value="PRK02287.1"/>
    <property type="match status" value="1"/>
</dbReference>
<comment type="similarity">
    <text evidence="6">Belongs to the TDD superfamily. TSR3 family.</text>
</comment>
<keyword evidence="11" id="KW-1185">Reference proteome</keyword>
<dbReference type="GO" id="GO:0000455">
    <property type="term" value="P:enzyme-directed rRNA pseudouridine synthesis"/>
    <property type="evidence" value="ECO:0007669"/>
    <property type="project" value="UniProtKB-UniRule"/>
</dbReference>
<gene>
    <name evidence="10" type="ORF">ACA1_400580</name>
</gene>
<evidence type="ECO:0000313" key="11">
    <source>
        <dbReference type="Proteomes" id="UP000011083"/>
    </source>
</evidence>
<feature type="domain" description="RNase L inhibitor RLI-like possible metal-binding" evidence="9">
    <location>
        <begin position="2"/>
        <end position="31"/>
    </location>
</feature>
<dbReference type="STRING" id="1257118.L8GGJ8"/>
<dbReference type="OrthoDB" id="10262062at2759"/>
<sequence>MMQDFGQCDGKRCTGRKLCRLGYMKDMRVGQSFRGVVLSPMGERSVSAEDREHVIASGVSVIDCSWALIDSIPFSKLRGGFHRLLPFLVAANPVNYGRPLKLSCAEAAAATLYITGFKEEAEQVMSKFKWGHSFFEVNRTLLDRYAACANSAEVVKVQNDWIEECEREQANKHPADDDLLIANPNHANRGSSAGGDDDSDSEEDEDEDDDDDDDEEDEDEDEDDEDDEEGSDDESDDEEGSEDEEDSDEDEEDSEEELAKDMKKKATIKASGNSSRGGRGGRGGGRGGRGGRR</sequence>
<dbReference type="GO" id="GO:0030490">
    <property type="term" value="P:maturation of SSU-rRNA"/>
    <property type="evidence" value="ECO:0007669"/>
    <property type="project" value="TreeGrafter"/>
</dbReference>
<keyword evidence="2 6" id="KW-0690">Ribosome biogenesis</keyword>
<dbReference type="GO" id="GO:1904047">
    <property type="term" value="F:S-adenosyl-L-methionine binding"/>
    <property type="evidence" value="ECO:0007669"/>
    <property type="project" value="UniProtKB-UniRule"/>
</dbReference>
<keyword evidence="3 6" id="KW-0698">rRNA processing</keyword>
<dbReference type="RefSeq" id="XP_004333992.1">
    <property type="nucleotide sequence ID" value="XM_004333944.1"/>
</dbReference>
<organism evidence="10 11">
    <name type="scientific">Acanthamoeba castellanii (strain ATCC 30010 / Neff)</name>
    <dbReference type="NCBI Taxonomy" id="1257118"/>
    <lineage>
        <taxon>Eukaryota</taxon>
        <taxon>Amoebozoa</taxon>
        <taxon>Discosea</taxon>
        <taxon>Longamoebia</taxon>
        <taxon>Centramoebida</taxon>
        <taxon>Acanthamoebidae</taxon>
        <taxon>Acanthamoeba</taxon>
    </lineage>
</organism>
<evidence type="ECO:0000256" key="7">
    <source>
        <dbReference type="SAM" id="MobiDB-lite"/>
    </source>
</evidence>
<dbReference type="AlphaFoldDB" id="L8GGJ8"/>
<reference evidence="10 11" key="1">
    <citation type="journal article" date="2013" name="Genome Biol.">
        <title>Genome of Acanthamoeba castellanii highlights extensive lateral gene transfer and early evolution of tyrosine kinase signaling.</title>
        <authorList>
            <person name="Clarke M."/>
            <person name="Lohan A.J."/>
            <person name="Liu B."/>
            <person name="Lagkouvardos I."/>
            <person name="Roy S."/>
            <person name="Zafar N."/>
            <person name="Bertelli C."/>
            <person name="Schilde C."/>
            <person name="Kianianmomeni A."/>
            <person name="Burglin T.R."/>
            <person name="Frech C."/>
            <person name="Turcotte B."/>
            <person name="Kopec K.O."/>
            <person name="Synnott J.M."/>
            <person name="Choo C."/>
            <person name="Paponov I."/>
            <person name="Finkler A."/>
            <person name="Soon Heng Tan C."/>
            <person name="Hutchins A.P."/>
            <person name="Weinmeier T."/>
            <person name="Rattei T."/>
            <person name="Chu J.S."/>
            <person name="Gimenez G."/>
            <person name="Irimia M."/>
            <person name="Rigden D.J."/>
            <person name="Fitzpatrick D.A."/>
            <person name="Lorenzo-Morales J."/>
            <person name="Bateman A."/>
            <person name="Chiu C.H."/>
            <person name="Tang P."/>
            <person name="Hegemann P."/>
            <person name="Fromm H."/>
            <person name="Raoult D."/>
            <person name="Greub G."/>
            <person name="Miranda-Saavedra D."/>
            <person name="Chen N."/>
            <person name="Nash P."/>
            <person name="Ginger M.L."/>
            <person name="Horn M."/>
            <person name="Schaap P."/>
            <person name="Caler L."/>
            <person name="Loftus B."/>
        </authorList>
    </citation>
    <scope>NUCLEOTIDE SEQUENCE [LARGE SCALE GENOMIC DNA]</scope>
    <source>
        <strain evidence="10 11">Neff</strain>
    </source>
</reference>
<dbReference type="Proteomes" id="UP000011083">
    <property type="component" value="Unassembled WGS sequence"/>
</dbReference>
<evidence type="ECO:0000256" key="6">
    <source>
        <dbReference type="HAMAP-Rule" id="MF_03146"/>
    </source>
</evidence>
<feature type="region of interest" description="Disordered" evidence="7">
    <location>
        <begin position="172"/>
        <end position="293"/>
    </location>
</feature>
<dbReference type="PANTHER" id="PTHR20426">
    <property type="entry name" value="RIBOSOME BIOGENESIS PROTEIN TSR3 HOMOLOG"/>
    <property type="match status" value="1"/>
</dbReference>
<name>L8GGJ8_ACACF</name>
<evidence type="ECO:0000259" key="8">
    <source>
        <dbReference type="Pfam" id="PF04034"/>
    </source>
</evidence>
<protein>
    <recommendedName>
        <fullName evidence="6">18S rRNA aminocarboxypropyltransferase</fullName>
        <ecNumber evidence="6">2.5.1.157</ecNumber>
    </recommendedName>
</protein>
<dbReference type="OMA" id="MVGTHPR"/>
<evidence type="ECO:0000256" key="5">
    <source>
        <dbReference type="ARBA" id="ARBA00022691"/>
    </source>
</evidence>
<dbReference type="EMBL" id="KB008145">
    <property type="protein sequence ID" value="ELR11979.1"/>
    <property type="molecule type" value="Genomic_DNA"/>
</dbReference>
<feature type="compositionally biased region" description="Gly residues" evidence="7">
    <location>
        <begin position="275"/>
        <end position="293"/>
    </location>
</feature>
<dbReference type="GO" id="GO:0106388">
    <property type="term" value="F:rRNA small subunit aminocarboxypropyltransferase activity"/>
    <property type="evidence" value="ECO:0007669"/>
    <property type="project" value="UniProtKB-EC"/>
</dbReference>
<feature type="binding site" evidence="6">
    <location>
        <position position="85"/>
    </location>
    <ligand>
        <name>S-adenosyl-L-methionine</name>
        <dbReference type="ChEBI" id="CHEBI:59789"/>
    </ligand>
</feature>
<evidence type="ECO:0000259" key="9">
    <source>
        <dbReference type="Pfam" id="PF04068"/>
    </source>
</evidence>
<comment type="caution">
    <text evidence="6">Lacks conserved residue(s) required for the propagation of feature annotation.</text>
</comment>
<dbReference type="HAMAP" id="MF_01116">
    <property type="entry name" value="TSR3"/>
    <property type="match status" value="1"/>
</dbReference>
<feature type="domain" description="16S/18S rRNA aminocarboxypropyltransferase Tsr3 C-terminal" evidence="8">
    <location>
        <begin position="36"/>
        <end position="162"/>
    </location>
</feature>
<dbReference type="InterPro" id="IPR007177">
    <property type="entry name" value="Tsr3_C"/>
</dbReference>
<keyword evidence="5 6" id="KW-0949">S-adenosyl-L-methionine</keyword>
<feature type="binding site" evidence="6">
    <location>
        <position position="14"/>
    </location>
    <ligand>
        <name>S-adenosyl-L-methionine</name>
        <dbReference type="ChEBI" id="CHEBI:59789"/>
    </ligand>
</feature>
<comment type="catalytic activity">
    <reaction evidence="6">
        <text>an N(1)-methylpseudouridine in rRNA + S-adenosyl-L-methionine = N(1)-methyl-N(3)-[(3S)-3-amino-3-carboxypropyl]pseudouridine in rRNA + S-methyl-5'-thioadenosine + H(+)</text>
        <dbReference type="Rhea" id="RHEA:63296"/>
        <dbReference type="Rhea" id="RHEA-COMP:11634"/>
        <dbReference type="Rhea" id="RHEA-COMP:16310"/>
        <dbReference type="ChEBI" id="CHEBI:15378"/>
        <dbReference type="ChEBI" id="CHEBI:17509"/>
        <dbReference type="ChEBI" id="CHEBI:59789"/>
        <dbReference type="ChEBI" id="CHEBI:74890"/>
        <dbReference type="ChEBI" id="CHEBI:146234"/>
        <dbReference type="EC" id="2.5.1.157"/>
    </reaction>
</comment>
<dbReference type="GeneID" id="14912454"/>
<evidence type="ECO:0000256" key="4">
    <source>
        <dbReference type="ARBA" id="ARBA00022679"/>
    </source>
</evidence>
<accession>L8GGJ8</accession>
<dbReference type="InterPro" id="IPR007209">
    <property type="entry name" value="RNaseL-inhib-like_metal-bd_dom"/>
</dbReference>
<keyword evidence="4 6" id="KW-0808">Transferase</keyword>
<evidence type="ECO:0000256" key="2">
    <source>
        <dbReference type="ARBA" id="ARBA00022517"/>
    </source>
</evidence>
<dbReference type="Pfam" id="PF04034">
    <property type="entry name" value="Ribo_biogen_C"/>
    <property type="match status" value="1"/>
</dbReference>
<dbReference type="KEGG" id="acan:ACA1_400580"/>
<dbReference type="PANTHER" id="PTHR20426:SF0">
    <property type="entry name" value="18S RRNA AMINOCARBOXYPROPYLTRANSFERASE"/>
    <property type="match status" value="1"/>
</dbReference>
<evidence type="ECO:0000256" key="1">
    <source>
        <dbReference type="ARBA" id="ARBA00022490"/>
    </source>
</evidence>
<comment type="function">
    <text evidence="6">Aminocarboxypropyltransferase that catalyzes the aminocarboxypropyl transfer on pseudouridine in 18S rRNA. It constitutes the last step in biosynthesis of the hypermodified N1-methyl-N3-(3-amino-3-carboxypropyl) pseudouridine (m1acp3-Psi).</text>
</comment>
<evidence type="ECO:0000313" key="10">
    <source>
        <dbReference type="EMBL" id="ELR11979.1"/>
    </source>
</evidence>
<keyword evidence="1" id="KW-0963">Cytoplasm</keyword>
<dbReference type="InterPro" id="IPR022968">
    <property type="entry name" value="Tsr3-like"/>
</dbReference>
<feature type="compositionally biased region" description="Acidic residues" evidence="7">
    <location>
        <begin position="195"/>
        <end position="258"/>
    </location>
</feature>
<dbReference type="EC" id="2.5.1.157" evidence="6"/>
<proteinExistence type="inferred from homology"/>